<dbReference type="PANTHER" id="PTHR30582:SF24">
    <property type="entry name" value="L,D-TRANSPEPTIDASE ERFK_SRFK-RELATED"/>
    <property type="match status" value="1"/>
</dbReference>
<dbReference type="SUPFAM" id="SSF141523">
    <property type="entry name" value="L,D-transpeptidase catalytic domain-like"/>
    <property type="match status" value="1"/>
</dbReference>
<dbReference type="InterPro" id="IPR036365">
    <property type="entry name" value="PGBD-like_sf"/>
</dbReference>
<proteinExistence type="inferred from homology"/>
<dbReference type="InterPro" id="IPR036366">
    <property type="entry name" value="PGBDSf"/>
</dbReference>
<evidence type="ECO:0000256" key="7">
    <source>
        <dbReference type="ARBA" id="ARBA00022984"/>
    </source>
</evidence>
<evidence type="ECO:0000256" key="5">
    <source>
        <dbReference type="ARBA" id="ARBA00022801"/>
    </source>
</evidence>
<evidence type="ECO:0000256" key="6">
    <source>
        <dbReference type="ARBA" id="ARBA00022960"/>
    </source>
</evidence>
<dbReference type="Pfam" id="PF01471">
    <property type="entry name" value="PG_binding_1"/>
    <property type="match status" value="1"/>
</dbReference>
<feature type="region of interest" description="Disordered" evidence="10">
    <location>
        <begin position="115"/>
        <end position="157"/>
    </location>
</feature>
<feature type="region of interest" description="Disordered" evidence="10">
    <location>
        <begin position="28"/>
        <end position="72"/>
    </location>
</feature>
<dbReference type="InterPro" id="IPR005490">
    <property type="entry name" value="LD_TPept_cat_dom"/>
</dbReference>
<keyword evidence="7 9" id="KW-0573">Peptidoglycan synthesis</keyword>
<dbReference type="GO" id="GO:0018104">
    <property type="term" value="P:peptidoglycan-protein cross-linking"/>
    <property type="evidence" value="ECO:0007669"/>
    <property type="project" value="TreeGrafter"/>
</dbReference>
<dbReference type="OrthoDB" id="9787225at2"/>
<feature type="region of interest" description="Disordered" evidence="10">
    <location>
        <begin position="1"/>
        <end position="20"/>
    </location>
</feature>
<dbReference type="GO" id="GO:0005576">
    <property type="term" value="C:extracellular region"/>
    <property type="evidence" value="ECO:0007669"/>
    <property type="project" value="TreeGrafter"/>
</dbReference>
<gene>
    <name evidence="12" type="ORF">FJV41_44655</name>
</gene>
<dbReference type="AlphaFoldDB" id="A0A540WKA3"/>
<dbReference type="InterPro" id="IPR038063">
    <property type="entry name" value="Transpep_catalytic_dom"/>
</dbReference>
<evidence type="ECO:0000259" key="11">
    <source>
        <dbReference type="PROSITE" id="PS52029"/>
    </source>
</evidence>
<comment type="similarity">
    <text evidence="2">Belongs to the YkuD family.</text>
</comment>
<evidence type="ECO:0000313" key="13">
    <source>
        <dbReference type="Proteomes" id="UP000315369"/>
    </source>
</evidence>
<evidence type="ECO:0000256" key="8">
    <source>
        <dbReference type="ARBA" id="ARBA00023316"/>
    </source>
</evidence>
<evidence type="ECO:0000256" key="4">
    <source>
        <dbReference type="ARBA" id="ARBA00022679"/>
    </source>
</evidence>
<keyword evidence="4" id="KW-0808">Transferase</keyword>
<organism evidence="12 13">
    <name type="scientific">Myxococcus llanfairpwllgwyngyllgogerychwyrndrobwllllantysiliogogogochensis</name>
    <dbReference type="NCBI Taxonomy" id="2590453"/>
    <lineage>
        <taxon>Bacteria</taxon>
        <taxon>Pseudomonadati</taxon>
        <taxon>Myxococcota</taxon>
        <taxon>Myxococcia</taxon>
        <taxon>Myxococcales</taxon>
        <taxon>Cystobacterineae</taxon>
        <taxon>Myxococcaceae</taxon>
        <taxon>Myxococcus</taxon>
    </lineage>
</organism>
<dbReference type="GO" id="GO:0008360">
    <property type="term" value="P:regulation of cell shape"/>
    <property type="evidence" value="ECO:0007669"/>
    <property type="project" value="UniProtKB-UniRule"/>
</dbReference>
<dbReference type="Proteomes" id="UP000315369">
    <property type="component" value="Unassembled WGS sequence"/>
</dbReference>
<dbReference type="GO" id="GO:0071555">
    <property type="term" value="P:cell wall organization"/>
    <property type="evidence" value="ECO:0007669"/>
    <property type="project" value="UniProtKB-UniRule"/>
</dbReference>
<dbReference type="Gene3D" id="1.10.101.10">
    <property type="entry name" value="PGBD-like superfamily/PGBD"/>
    <property type="match status" value="1"/>
</dbReference>
<keyword evidence="13" id="KW-1185">Reference proteome</keyword>
<dbReference type="PROSITE" id="PS52029">
    <property type="entry name" value="LD_TPASE"/>
    <property type="match status" value="1"/>
</dbReference>
<dbReference type="GO" id="GO:0016757">
    <property type="term" value="F:glycosyltransferase activity"/>
    <property type="evidence" value="ECO:0007669"/>
    <property type="project" value="UniProtKB-KW"/>
</dbReference>
<dbReference type="PANTHER" id="PTHR30582">
    <property type="entry name" value="L,D-TRANSPEPTIDASE"/>
    <property type="match status" value="1"/>
</dbReference>
<evidence type="ECO:0000256" key="9">
    <source>
        <dbReference type="PROSITE-ProRule" id="PRU01373"/>
    </source>
</evidence>
<feature type="compositionally biased region" description="Polar residues" evidence="10">
    <location>
        <begin position="1"/>
        <end position="13"/>
    </location>
</feature>
<dbReference type="CDD" id="cd16913">
    <property type="entry name" value="YkuD_like"/>
    <property type="match status" value="1"/>
</dbReference>
<evidence type="ECO:0000313" key="12">
    <source>
        <dbReference type="EMBL" id="TQF09428.1"/>
    </source>
</evidence>
<evidence type="ECO:0000256" key="2">
    <source>
        <dbReference type="ARBA" id="ARBA00005992"/>
    </source>
</evidence>
<feature type="active site" description="Proton donor/acceptor" evidence="9">
    <location>
        <position position="404"/>
    </location>
</feature>
<dbReference type="Pfam" id="PF03734">
    <property type="entry name" value="YkuD"/>
    <property type="match status" value="1"/>
</dbReference>
<dbReference type="InterPro" id="IPR050979">
    <property type="entry name" value="LD-transpeptidase"/>
</dbReference>
<keyword evidence="3" id="KW-0328">Glycosyltransferase</keyword>
<evidence type="ECO:0000256" key="3">
    <source>
        <dbReference type="ARBA" id="ARBA00022676"/>
    </source>
</evidence>
<reference evidence="12 13" key="1">
    <citation type="submission" date="2019-06" db="EMBL/GenBank/DDBJ databases">
        <authorList>
            <person name="Livingstone P."/>
            <person name="Whitworth D."/>
        </authorList>
    </citation>
    <scope>NUCLEOTIDE SEQUENCE [LARGE SCALE GENOMIC DNA]</scope>
    <source>
        <strain evidence="12 13">AM401</strain>
    </source>
</reference>
<feature type="active site" description="Nucleophile" evidence="9">
    <location>
        <position position="420"/>
    </location>
</feature>
<comment type="caution">
    <text evidence="12">The sequence shown here is derived from an EMBL/GenBank/DDBJ whole genome shotgun (WGS) entry which is preliminary data.</text>
</comment>
<dbReference type="SUPFAM" id="SSF47090">
    <property type="entry name" value="PGBD-like"/>
    <property type="match status" value="1"/>
</dbReference>
<protein>
    <submittedName>
        <fullName evidence="12">Murein L,D-transpeptidase</fullName>
    </submittedName>
</protein>
<comment type="pathway">
    <text evidence="1 9">Cell wall biogenesis; peptidoglycan biosynthesis.</text>
</comment>
<evidence type="ECO:0000256" key="1">
    <source>
        <dbReference type="ARBA" id="ARBA00004752"/>
    </source>
</evidence>
<keyword evidence="8 9" id="KW-0961">Cell wall biogenesis/degradation</keyword>
<keyword evidence="5" id="KW-0378">Hydrolase</keyword>
<accession>A0A540WKA3</accession>
<dbReference type="Gene3D" id="2.40.440.10">
    <property type="entry name" value="L,D-transpeptidase catalytic domain-like"/>
    <property type="match status" value="1"/>
</dbReference>
<keyword evidence="6 9" id="KW-0133">Cell shape</keyword>
<dbReference type="InterPro" id="IPR002477">
    <property type="entry name" value="Peptidoglycan-bd-like"/>
</dbReference>
<evidence type="ECO:0000256" key="10">
    <source>
        <dbReference type="SAM" id="MobiDB-lite"/>
    </source>
</evidence>
<dbReference type="UniPathway" id="UPA00219"/>
<name>A0A540WKA3_9BACT</name>
<dbReference type="GO" id="GO:0071972">
    <property type="term" value="F:peptidoglycan L,D-transpeptidase activity"/>
    <property type="evidence" value="ECO:0007669"/>
    <property type="project" value="TreeGrafter"/>
</dbReference>
<dbReference type="EMBL" id="VIFM01000346">
    <property type="protein sequence ID" value="TQF09428.1"/>
    <property type="molecule type" value="Genomic_DNA"/>
</dbReference>
<feature type="domain" description="L,D-TPase catalytic" evidence="11">
    <location>
        <begin position="319"/>
        <end position="444"/>
    </location>
</feature>
<sequence>MTSPISRNDSPTLPFSLDADDVPLSRDVDAGWAHTHPPTRARDNSVETAPRAAFSVQVSRRPSHEVRTAQRGEGAGKLAHDFVNIPLGSSRTLAKDSASLGTIERAITTARDIATSPRRPSNPATVAPPFGTPERTSTTARDIATAPRGPSILATDSASLRTPERTIPLRGDALVSANAVLPIPVQPTTTNGWGSSSWPPVSPPLANARFTGLPQLADVASGQQVLGSGSRGDGPRAVQTALLKMGFALHGGADGQFGPQTVRALRNFQVHARRDFPSVKPTGVLDAVTLRALDALAPEPGMRGQSRGTPPALYDGQPVRIVVALREHRTFLYDAEGRLLDIFPNASGTSATPTRAGLKVIRARLDQAAAEAAGARLWNDRHVFGTRILDLSWADGRHSAEELHGTNAPALLGADVSHGCIRHSNEAIIVLHDALSAGDRVAIVEHVDDPHLGGTRVPVS</sequence>